<dbReference type="Gene3D" id="3.10.100.10">
    <property type="entry name" value="Mannose-Binding Protein A, subunit A"/>
    <property type="match status" value="1"/>
</dbReference>
<keyword evidence="2" id="KW-0812">Transmembrane</keyword>
<evidence type="ECO:0000259" key="3">
    <source>
        <dbReference type="PROSITE" id="PS50041"/>
    </source>
</evidence>
<dbReference type="SUPFAM" id="SSF56436">
    <property type="entry name" value="C-type lectin-like"/>
    <property type="match status" value="1"/>
</dbReference>
<feature type="domain" description="C-type lectin" evidence="3">
    <location>
        <begin position="128"/>
        <end position="236"/>
    </location>
</feature>
<dbReference type="SMART" id="SM00034">
    <property type="entry name" value="CLECT"/>
    <property type="match status" value="1"/>
</dbReference>
<dbReference type="Pfam" id="PF00059">
    <property type="entry name" value="Lectin_C"/>
    <property type="match status" value="1"/>
</dbReference>
<dbReference type="InterPro" id="IPR001304">
    <property type="entry name" value="C-type_lectin-like"/>
</dbReference>
<dbReference type="PANTHER" id="PTHR45710:SF28">
    <property type="entry name" value="C-TYPE LECTIN DOMAIN FAMILY 4 MEMBER C ISOFORM 1"/>
    <property type="match status" value="1"/>
</dbReference>
<dbReference type="AlphaFoldDB" id="A0A3Q3W8Q4"/>
<feature type="transmembrane region" description="Helical" evidence="2">
    <location>
        <begin position="71"/>
        <end position="93"/>
    </location>
</feature>
<organism evidence="4 5">
    <name type="scientific">Mola mola</name>
    <name type="common">Ocean sunfish</name>
    <name type="synonym">Tetraodon mola</name>
    <dbReference type="NCBI Taxonomy" id="94237"/>
    <lineage>
        <taxon>Eukaryota</taxon>
        <taxon>Metazoa</taxon>
        <taxon>Chordata</taxon>
        <taxon>Craniata</taxon>
        <taxon>Vertebrata</taxon>
        <taxon>Euteleostomi</taxon>
        <taxon>Actinopterygii</taxon>
        <taxon>Neopterygii</taxon>
        <taxon>Teleostei</taxon>
        <taxon>Neoteleostei</taxon>
        <taxon>Acanthomorphata</taxon>
        <taxon>Eupercaria</taxon>
        <taxon>Tetraodontiformes</taxon>
        <taxon>Molidae</taxon>
        <taxon>Mola</taxon>
    </lineage>
</organism>
<proteinExistence type="predicted"/>
<dbReference type="InterPro" id="IPR016187">
    <property type="entry name" value="CTDL_fold"/>
</dbReference>
<dbReference type="PROSITE" id="PS50041">
    <property type="entry name" value="C_TYPE_LECTIN_2"/>
    <property type="match status" value="1"/>
</dbReference>
<evidence type="ECO:0000256" key="1">
    <source>
        <dbReference type="ARBA" id="ARBA00004401"/>
    </source>
</evidence>
<accession>A0A3Q3W8Q4</accession>
<dbReference type="PANTHER" id="PTHR45710">
    <property type="entry name" value="C-TYPE LECTIN DOMAIN-CONTAINING PROTEIN 180"/>
    <property type="match status" value="1"/>
</dbReference>
<evidence type="ECO:0000256" key="2">
    <source>
        <dbReference type="SAM" id="Phobius"/>
    </source>
</evidence>
<dbReference type="Ensembl" id="ENSMMOT00000005110.1">
    <property type="protein sequence ID" value="ENSMMOP00000005019.1"/>
    <property type="gene ID" value="ENSMMOG00000004004.1"/>
</dbReference>
<keyword evidence="2" id="KW-1133">Transmembrane helix</keyword>
<evidence type="ECO:0000313" key="4">
    <source>
        <dbReference type="Ensembl" id="ENSMMOP00000005019.1"/>
    </source>
</evidence>
<dbReference type="Proteomes" id="UP000261620">
    <property type="component" value="Unplaced"/>
</dbReference>
<protein>
    <recommendedName>
        <fullName evidence="3">C-type lectin domain-containing protein</fullName>
    </recommendedName>
</protein>
<dbReference type="STRING" id="94237.ENSMMOP00000005019"/>
<dbReference type="OMA" id="QQCADGW"/>
<sequence length="239" mass="26771">MDMQDLSVESDKKEVFGAGKLMQNPKAEKEAESHRYSTLQRPNEDVYAEVFPTGAPFKAKAGYRTVGKPRLYQAVCIMLTVVCLVLLLVTIVLSKKLLFLSCWFTPCSDPSPLPDCKVQRCSDGWLTFDRSCFFLSTVRLDWDESQRNCSARGGSLAVISNPLVQDFLTKKGNVQYWIGLRQNSGTWTWIDNAGLQTSYWADASQGGDCAILTGGIQSVKNWKTASCKSRTYFICQLKM</sequence>
<evidence type="ECO:0000313" key="5">
    <source>
        <dbReference type="Proteomes" id="UP000261620"/>
    </source>
</evidence>
<keyword evidence="2" id="KW-0472">Membrane</keyword>
<reference evidence="4" key="2">
    <citation type="submission" date="2025-09" db="UniProtKB">
        <authorList>
            <consortium name="Ensembl"/>
        </authorList>
    </citation>
    <scope>IDENTIFICATION</scope>
</reference>
<reference evidence="4" key="1">
    <citation type="submission" date="2025-08" db="UniProtKB">
        <authorList>
            <consortium name="Ensembl"/>
        </authorList>
    </citation>
    <scope>IDENTIFICATION</scope>
</reference>
<name>A0A3Q3W8Q4_MOLML</name>
<dbReference type="InterPro" id="IPR016186">
    <property type="entry name" value="C-type_lectin-like/link_sf"/>
</dbReference>
<dbReference type="GO" id="GO:0005886">
    <property type="term" value="C:plasma membrane"/>
    <property type="evidence" value="ECO:0007669"/>
    <property type="project" value="UniProtKB-SubCell"/>
</dbReference>
<comment type="subcellular location">
    <subcellularLocation>
        <location evidence="1">Cell membrane</location>
        <topology evidence="1">Single-pass type II membrane protein</topology>
    </subcellularLocation>
</comment>
<keyword evidence="5" id="KW-1185">Reference proteome</keyword>
<dbReference type="InterPro" id="IPR050828">
    <property type="entry name" value="C-type_lectin/matrix_domain"/>
</dbReference>